<name>A0ABW8QKF5_9GAMM</name>
<organism evidence="1 2">
    <name type="scientific">Serratia sarumanii</name>
    <dbReference type="NCBI Taxonomy" id="3020826"/>
    <lineage>
        <taxon>Bacteria</taxon>
        <taxon>Pseudomonadati</taxon>
        <taxon>Pseudomonadota</taxon>
        <taxon>Gammaproteobacteria</taxon>
        <taxon>Enterobacterales</taxon>
        <taxon>Yersiniaceae</taxon>
        <taxon>Serratia</taxon>
    </lineage>
</organism>
<evidence type="ECO:0000313" key="2">
    <source>
        <dbReference type="Proteomes" id="UP001622968"/>
    </source>
</evidence>
<proteinExistence type="predicted"/>
<accession>A0ABW8QKF5</accession>
<evidence type="ECO:0008006" key="3">
    <source>
        <dbReference type="Google" id="ProtNLM"/>
    </source>
</evidence>
<dbReference type="RefSeq" id="WP_406550650.1">
    <property type="nucleotide sequence ID" value="NZ_JBJHGH010000001.1"/>
</dbReference>
<dbReference type="EMBL" id="JBJHGH010000001">
    <property type="protein sequence ID" value="MFK8975944.1"/>
    <property type="molecule type" value="Genomic_DNA"/>
</dbReference>
<reference evidence="1 2" key="1">
    <citation type="submission" date="2024-11" db="EMBL/GenBank/DDBJ databases">
        <title>Draft genomes of five putative biosurfactant-producing Serratia sp. isolates from Laguna de Bay, Philippines.</title>
        <authorList>
            <person name="Lantican N."/>
            <person name="Barredo G.A."/>
            <person name="Rosana A."/>
            <person name="Siababa A.C."/>
            <person name="Montecillo A."/>
        </authorList>
    </citation>
    <scope>NUCLEOTIDE SEQUENCE [LARGE SCALE GENOMIC DNA]</scope>
    <source>
        <strain evidence="1 2">WS11a</strain>
    </source>
</reference>
<gene>
    <name evidence="1" type="ORF">ACJBEI_12010</name>
</gene>
<protein>
    <recommendedName>
        <fullName evidence="3">Ead/Ea22-like family protein</fullName>
    </recommendedName>
</protein>
<dbReference type="Proteomes" id="UP001622968">
    <property type="component" value="Unassembled WGS sequence"/>
</dbReference>
<comment type="caution">
    <text evidence="1">The sequence shown here is derived from an EMBL/GenBank/DDBJ whole genome shotgun (WGS) entry which is preliminary data.</text>
</comment>
<sequence>MDNKLSELSKPVAYDYQIAGACIADGHNENGKWVDWNNKLSRYCPPDWMVEEGKVTELKPLYSQEYVSALLEDNERVARDLVARNGEIEGLRKRAAELESIRADASQVFKEIGNELGCNPDNESIMMAIDELKEREKRVVALAGGNADLWETMAARLEAAEAKLVTPVVINLPERRDNSYDWDGAPPSEAFNICRSICGLMFRQQLRAAGLTVGDE</sequence>
<evidence type="ECO:0000313" key="1">
    <source>
        <dbReference type="EMBL" id="MFK8975944.1"/>
    </source>
</evidence>
<keyword evidence="2" id="KW-1185">Reference proteome</keyword>